<protein>
    <submittedName>
        <fullName evidence="3">DUF4806 domain-containing protein</fullName>
    </submittedName>
</protein>
<evidence type="ECO:0000259" key="2">
    <source>
        <dbReference type="Pfam" id="PF16064"/>
    </source>
</evidence>
<evidence type="ECO:0000256" key="1">
    <source>
        <dbReference type="SAM" id="MobiDB-lite"/>
    </source>
</evidence>
<dbReference type="Proteomes" id="UP000075884">
    <property type="component" value="Unassembled WGS sequence"/>
</dbReference>
<keyword evidence="4" id="KW-1185">Reference proteome</keyword>
<organism evidence="3 4">
    <name type="scientific">Anopheles dirus</name>
    <dbReference type="NCBI Taxonomy" id="7168"/>
    <lineage>
        <taxon>Eukaryota</taxon>
        <taxon>Metazoa</taxon>
        <taxon>Ecdysozoa</taxon>
        <taxon>Arthropoda</taxon>
        <taxon>Hexapoda</taxon>
        <taxon>Insecta</taxon>
        <taxon>Pterygota</taxon>
        <taxon>Neoptera</taxon>
        <taxon>Endopterygota</taxon>
        <taxon>Diptera</taxon>
        <taxon>Nematocera</taxon>
        <taxon>Culicoidea</taxon>
        <taxon>Culicidae</taxon>
        <taxon>Anophelinae</taxon>
        <taxon>Anopheles</taxon>
    </lineage>
</organism>
<reference evidence="3" key="2">
    <citation type="submission" date="2020-05" db="UniProtKB">
        <authorList>
            <consortium name="EnsemblMetazoa"/>
        </authorList>
    </citation>
    <scope>IDENTIFICATION</scope>
    <source>
        <strain evidence="3">WRAIR2</strain>
    </source>
</reference>
<feature type="domain" description="DUF4806" evidence="2">
    <location>
        <begin position="316"/>
        <end position="397"/>
    </location>
</feature>
<dbReference type="Pfam" id="PF16064">
    <property type="entry name" value="DUF4806"/>
    <property type="match status" value="1"/>
</dbReference>
<reference evidence="4" key="1">
    <citation type="submission" date="2013-03" db="EMBL/GenBank/DDBJ databases">
        <title>The Genome Sequence of Anopheles dirus WRAIR2.</title>
        <authorList>
            <consortium name="The Broad Institute Genomics Platform"/>
            <person name="Neafsey D.E."/>
            <person name="Walton C."/>
            <person name="Walker B."/>
            <person name="Young S.K."/>
            <person name="Zeng Q."/>
            <person name="Gargeya S."/>
            <person name="Fitzgerald M."/>
            <person name="Haas B."/>
            <person name="Abouelleil A."/>
            <person name="Allen A.W."/>
            <person name="Alvarado L."/>
            <person name="Arachchi H.M."/>
            <person name="Berlin A.M."/>
            <person name="Chapman S.B."/>
            <person name="Gainer-Dewar J."/>
            <person name="Goldberg J."/>
            <person name="Griggs A."/>
            <person name="Gujja S."/>
            <person name="Hansen M."/>
            <person name="Howarth C."/>
            <person name="Imamovic A."/>
            <person name="Ireland A."/>
            <person name="Larimer J."/>
            <person name="McCowan C."/>
            <person name="Murphy C."/>
            <person name="Pearson M."/>
            <person name="Poon T.W."/>
            <person name="Priest M."/>
            <person name="Roberts A."/>
            <person name="Saif S."/>
            <person name="Shea T."/>
            <person name="Sisk P."/>
            <person name="Sykes S."/>
            <person name="Wortman J."/>
            <person name="Nusbaum C."/>
            <person name="Birren B."/>
        </authorList>
    </citation>
    <scope>NUCLEOTIDE SEQUENCE [LARGE SCALE GENOMIC DNA]</scope>
    <source>
        <strain evidence="4">WRAIR2</strain>
    </source>
</reference>
<feature type="region of interest" description="Disordered" evidence="1">
    <location>
        <begin position="192"/>
        <end position="212"/>
    </location>
</feature>
<proteinExistence type="predicted"/>
<dbReference type="VEuPathDB" id="VectorBase:ADIR014329"/>
<dbReference type="InterPro" id="IPR032071">
    <property type="entry name" value="DUF4806"/>
</dbReference>
<evidence type="ECO:0000313" key="3">
    <source>
        <dbReference type="EnsemblMetazoa" id="ADIR014329-PA"/>
    </source>
</evidence>
<feature type="compositionally biased region" description="Polar residues" evidence="1">
    <location>
        <begin position="192"/>
        <end position="208"/>
    </location>
</feature>
<sequence>MTVPLSIIRTLYAVHGDATESIQGHHDKSTIQETEIKVEKPIQQIKVEPPEIEDLYTTPTDNPRLEFVSVEDRAINAYDRGGELKENITFLGQDYNHAHITIKAENTAEEENFLNRNGTVADHSYTKQTCRDEIESDDDYGTIKRFKSSIPNNIVPLVSGATHSKDNAVYKQPSISLKIPLVLPTKLNLPTNGSTVGNRKPSVSSKPLSNGRKVTKVKTVSVKRNSKATQVKQPIESVNDMVKKTHDPGACKHCPCFDKFIINHEKTMNQFMAKQQKMIDDLLKQQQIVFGKLEVIEEMNREHLRFSKRVFRFTALKTGIELNEFEEKLADNQFFHDVLRWLRTQITAESCEDRMLQAIDLLFDRYLIAQCSWTGVGKKGSKIPIRCYRRLIQLFTQIGTTRIATVSADGVKNLLVKKLKYSLRKSNTAMTQKSTCHIIKK</sequence>
<accession>A0A182NWR8</accession>
<evidence type="ECO:0000313" key="4">
    <source>
        <dbReference type="Proteomes" id="UP000075884"/>
    </source>
</evidence>
<name>A0A182NWR8_9DIPT</name>
<dbReference type="AlphaFoldDB" id="A0A182NWR8"/>
<dbReference type="STRING" id="7168.A0A182NWR8"/>
<dbReference type="EnsemblMetazoa" id="ADIR014329-RA">
    <property type="protein sequence ID" value="ADIR014329-PA"/>
    <property type="gene ID" value="ADIR014329"/>
</dbReference>